<reference evidence="7" key="1">
    <citation type="submission" date="2020-07" db="EMBL/GenBank/DDBJ databases">
        <title>Draft Genome Sequence of a Deep-Sea Yeast, Naganishia (Cryptococcus) liquefaciens strain N6.</title>
        <authorList>
            <person name="Han Y.W."/>
            <person name="Kajitani R."/>
            <person name="Morimoto H."/>
            <person name="Parhat M."/>
            <person name="Tsubouchi H."/>
            <person name="Bakenova O."/>
            <person name="Ogata M."/>
            <person name="Argunhan B."/>
            <person name="Aoki R."/>
            <person name="Kajiwara S."/>
            <person name="Itoh T."/>
            <person name="Iwasaki H."/>
        </authorList>
    </citation>
    <scope>NUCLEOTIDE SEQUENCE</scope>
    <source>
        <strain evidence="7">N6</strain>
    </source>
</reference>
<evidence type="ECO:0000256" key="6">
    <source>
        <dbReference type="SAM" id="MobiDB-lite"/>
    </source>
</evidence>
<gene>
    <name evidence="7" type="ORF">NliqN6_2048</name>
</gene>
<dbReference type="PANTHER" id="PTHR13243:SF1">
    <property type="entry name" value="NUCLEOLAR PROTEIN 16"/>
    <property type="match status" value="1"/>
</dbReference>
<evidence type="ECO:0000313" key="8">
    <source>
        <dbReference type="Proteomes" id="UP000620104"/>
    </source>
</evidence>
<dbReference type="GO" id="GO:0005730">
    <property type="term" value="C:nucleolus"/>
    <property type="evidence" value="ECO:0007669"/>
    <property type="project" value="UniProtKB-SubCell"/>
</dbReference>
<feature type="region of interest" description="Disordered" evidence="6">
    <location>
        <begin position="1"/>
        <end position="42"/>
    </location>
</feature>
<dbReference type="Pfam" id="PF09420">
    <property type="entry name" value="Nop16"/>
    <property type="match status" value="1"/>
</dbReference>
<dbReference type="EMBL" id="BLZA01000013">
    <property type="protein sequence ID" value="GHJ85646.1"/>
    <property type="molecule type" value="Genomic_DNA"/>
</dbReference>
<dbReference type="OrthoDB" id="285729at2759"/>
<accession>A0A8H3YFF7</accession>
<evidence type="ECO:0000256" key="1">
    <source>
        <dbReference type="ARBA" id="ARBA00002889"/>
    </source>
</evidence>
<comment type="function">
    <text evidence="1">Involved in the biogenesis of the 60S ribosomal subunit.</text>
</comment>
<protein>
    <recommendedName>
        <fullName evidence="4">Nucleolar protein 16</fullName>
    </recommendedName>
</protein>
<evidence type="ECO:0000256" key="4">
    <source>
        <dbReference type="ARBA" id="ARBA00015522"/>
    </source>
</evidence>
<comment type="similarity">
    <text evidence="3">Belongs to the NOP16 family.</text>
</comment>
<comment type="caution">
    <text evidence="7">The sequence shown here is derived from an EMBL/GenBank/DDBJ whole genome shotgun (WGS) entry which is preliminary data.</text>
</comment>
<dbReference type="InterPro" id="IPR019002">
    <property type="entry name" value="Ribosome_biogenesis_Nop16"/>
</dbReference>
<evidence type="ECO:0000313" key="7">
    <source>
        <dbReference type="EMBL" id="GHJ85646.1"/>
    </source>
</evidence>
<dbReference type="AlphaFoldDB" id="A0A8H3YFF7"/>
<evidence type="ECO:0000256" key="3">
    <source>
        <dbReference type="ARBA" id="ARBA00008479"/>
    </source>
</evidence>
<comment type="subcellular location">
    <subcellularLocation>
        <location evidence="2">Nucleus</location>
        <location evidence="2">Nucleolus</location>
    </subcellularLocation>
</comment>
<dbReference type="PANTHER" id="PTHR13243">
    <property type="entry name" value="HSPC111 PROTEIN-RELATED"/>
    <property type="match status" value="1"/>
</dbReference>
<evidence type="ECO:0000256" key="5">
    <source>
        <dbReference type="ARBA" id="ARBA00023242"/>
    </source>
</evidence>
<sequence>MANPRQRRKARSGGRGAKPTKPALRRLHNKQNKAVQMKGPKALQDSWDKNKTVLQNYEALGLLASVPLVRKGDKGKAAAGEDDEVPESLVSGYGQIVRDAEGNIVDIILPEEPDDEEEEDDKEMPKVEAKTDIAKKLEVISAETNKPVIRHTSNNERDWLLSMVAAYGDDTEAMARDIKKNVWQRTKGEINRMLKKAGGIPKLKAEISARGGSMEL</sequence>
<feature type="compositionally biased region" description="Basic residues" evidence="6">
    <location>
        <begin position="1"/>
        <end position="12"/>
    </location>
</feature>
<name>A0A8H3YFF7_9TREE</name>
<dbReference type="GO" id="GO:0042273">
    <property type="term" value="P:ribosomal large subunit biogenesis"/>
    <property type="evidence" value="ECO:0007669"/>
    <property type="project" value="TreeGrafter"/>
</dbReference>
<organism evidence="7 8">
    <name type="scientific">Naganishia liquefaciens</name>
    <dbReference type="NCBI Taxonomy" id="104408"/>
    <lineage>
        <taxon>Eukaryota</taxon>
        <taxon>Fungi</taxon>
        <taxon>Dikarya</taxon>
        <taxon>Basidiomycota</taxon>
        <taxon>Agaricomycotina</taxon>
        <taxon>Tremellomycetes</taxon>
        <taxon>Filobasidiales</taxon>
        <taxon>Filobasidiaceae</taxon>
        <taxon>Naganishia</taxon>
    </lineage>
</organism>
<evidence type="ECO:0000256" key="2">
    <source>
        <dbReference type="ARBA" id="ARBA00004604"/>
    </source>
</evidence>
<dbReference type="Proteomes" id="UP000620104">
    <property type="component" value="Unassembled WGS sequence"/>
</dbReference>
<keyword evidence="5" id="KW-0539">Nucleus</keyword>
<proteinExistence type="inferred from homology"/>
<keyword evidence="8" id="KW-1185">Reference proteome</keyword>